<reference evidence="8 9" key="1">
    <citation type="submission" date="2020-08" db="EMBL/GenBank/DDBJ databases">
        <title>Genomic Encyclopedia of Type Strains, Phase IV (KMG-IV): sequencing the most valuable type-strain genomes for metagenomic binning, comparative biology and taxonomic classification.</title>
        <authorList>
            <person name="Goeker M."/>
        </authorList>
    </citation>
    <scope>NUCLEOTIDE SEQUENCE [LARGE SCALE GENOMIC DNA]</scope>
    <source>
        <strain evidence="8 9">DSM 23240</strain>
    </source>
</reference>
<dbReference type="GO" id="GO:0017004">
    <property type="term" value="P:cytochrome complex assembly"/>
    <property type="evidence" value="ECO:0007669"/>
    <property type="project" value="UniProtKB-KW"/>
</dbReference>
<evidence type="ECO:0000256" key="3">
    <source>
        <dbReference type="ARBA" id="ARBA00022748"/>
    </source>
</evidence>
<feature type="domain" description="ResB-like" evidence="7">
    <location>
        <begin position="39"/>
        <end position="704"/>
    </location>
</feature>
<accession>A0A840RYZ4</accession>
<keyword evidence="4 6" id="KW-1133">Transmembrane helix</keyword>
<comment type="caution">
    <text evidence="8">The sequence shown here is derived from an EMBL/GenBank/DDBJ whole genome shotgun (WGS) entry which is preliminary data.</text>
</comment>
<evidence type="ECO:0000256" key="2">
    <source>
        <dbReference type="ARBA" id="ARBA00022692"/>
    </source>
</evidence>
<keyword evidence="9" id="KW-1185">Reference proteome</keyword>
<dbReference type="EMBL" id="JACHHQ010000007">
    <property type="protein sequence ID" value="MBB5201630.1"/>
    <property type="molecule type" value="Genomic_DNA"/>
</dbReference>
<proteinExistence type="predicted"/>
<protein>
    <submittedName>
        <fullName evidence="8">Cytochrome c biogenesis protein</fullName>
    </submittedName>
</protein>
<dbReference type="RefSeq" id="WP_168054126.1">
    <property type="nucleotide sequence ID" value="NZ_JAAOZT010000003.1"/>
</dbReference>
<feature type="transmembrane region" description="Helical" evidence="6">
    <location>
        <begin position="647"/>
        <end position="665"/>
    </location>
</feature>
<feature type="transmembrane region" description="Helical" evidence="6">
    <location>
        <begin position="92"/>
        <end position="110"/>
    </location>
</feature>
<dbReference type="InterPro" id="IPR023494">
    <property type="entry name" value="Cyt_c_bgen_Ccs1/CcsB/ResB"/>
</dbReference>
<organism evidence="8 9">
    <name type="scientific">Glaciimonas immobilis</name>
    <dbReference type="NCBI Taxonomy" id="728004"/>
    <lineage>
        <taxon>Bacteria</taxon>
        <taxon>Pseudomonadati</taxon>
        <taxon>Pseudomonadota</taxon>
        <taxon>Betaproteobacteria</taxon>
        <taxon>Burkholderiales</taxon>
        <taxon>Oxalobacteraceae</taxon>
        <taxon>Glaciimonas</taxon>
    </lineage>
</organism>
<gene>
    <name evidence="8" type="ORF">HNR39_003483</name>
</gene>
<sequence length="715" mass="80181">MSTSNKTTAGFDEPPRTGGIELKTRHRWLAEAVELVSSMRFAISMLTLIAIASIIGTVLKQNEPMPNYVNQFGPFWFDVFAKLGLYAVYSTWWFLLIMGFLVLSTSLCISRNGPKMLKDMRSWKENVREQSLRNFHHKAEWSAAVIPATLTQQLLARIAAKGYKTKVVQKNDALLITAKQGAANKWGYIFAHSAIVIICIGGLLDSDLPIRAQKLIFNKTPFTGTGVIAEIGPEHRLGLGNPTFRGNTMIPEGSASSTAIIPQQNGVLIQDLPFTLQLKRFVIDYYSTGMPKLFASDVVLRDNATGETITSTVKVNQPLIYKGVSIYQSSFEDGGSKLRLIAFPMLGDAKATSPVAGVVNGTTPLTAGPNNAYTIEWTGFRPFNVENMAQSGQDLRAVTKTRGQKLSDDLTKHMGSGAKSQNVKELKNVGPSVQYKLRDKNGQAREFSNYMQPVKVDKDYVFLAGVRDVPDEPFRYLRIPADENDSVDEWMRMRSALMNPDMRKLAAQRYARRAIPENRTDMATLRNQLEQSALRGLFLFAGDGQQAGYMAISKFLERIPAQEQEKAADIFMKILNGSLWDLWQIARETDGLKDMPVDEKNTRFLQLSSNALSDATFYNAPVYLQLTGFDEIKASVFQITRSPGKKVVYLGCLFLVLGVFSMLYIRERRLWVWIRPDSQTEGQSHILMAMSTQRKTLDFEKEFDVMKTHLMQPES</sequence>
<evidence type="ECO:0000313" key="8">
    <source>
        <dbReference type="EMBL" id="MBB5201630.1"/>
    </source>
</evidence>
<evidence type="ECO:0000256" key="1">
    <source>
        <dbReference type="ARBA" id="ARBA00004141"/>
    </source>
</evidence>
<dbReference type="GO" id="GO:0016020">
    <property type="term" value="C:membrane"/>
    <property type="evidence" value="ECO:0007669"/>
    <property type="project" value="UniProtKB-SubCell"/>
</dbReference>
<evidence type="ECO:0000256" key="4">
    <source>
        <dbReference type="ARBA" id="ARBA00022989"/>
    </source>
</evidence>
<dbReference type="PANTHER" id="PTHR31566:SF0">
    <property type="entry name" value="CYTOCHROME C BIOGENESIS PROTEIN CCS1, CHLOROPLASTIC"/>
    <property type="match status" value="1"/>
</dbReference>
<evidence type="ECO:0000313" key="9">
    <source>
        <dbReference type="Proteomes" id="UP000571084"/>
    </source>
</evidence>
<name>A0A840RYZ4_9BURK</name>
<keyword evidence="3" id="KW-0201">Cytochrome c-type biogenesis</keyword>
<dbReference type="PANTHER" id="PTHR31566">
    <property type="entry name" value="CYTOCHROME C BIOGENESIS PROTEIN CCS1, CHLOROPLASTIC"/>
    <property type="match status" value="1"/>
</dbReference>
<dbReference type="Pfam" id="PF05140">
    <property type="entry name" value="ResB"/>
    <property type="match status" value="1"/>
</dbReference>
<dbReference type="InterPro" id="IPR007816">
    <property type="entry name" value="ResB-like_domain"/>
</dbReference>
<evidence type="ECO:0000256" key="5">
    <source>
        <dbReference type="ARBA" id="ARBA00023136"/>
    </source>
</evidence>
<feature type="transmembrane region" description="Helical" evidence="6">
    <location>
        <begin position="41"/>
        <end position="59"/>
    </location>
</feature>
<keyword evidence="2 6" id="KW-0812">Transmembrane</keyword>
<evidence type="ECO:0000259" key="7">
    <source>
        <dbReference type="Pfam" id="PF05140"/>
    </source>
</evidence>
<evidence type="ECO:0000256" key="6">
    <source>
        <dbReference type="SAM" id="Phobius"/>
    </source>
</evidence>
<feature type="transmembrane region" description="Helical" evidence="6">
    <location>
        <begin position="186"/>
        <end position="204"/>
    </location>
</feature>
<keyword evidence="5 6" id="KW-0472">Membrane</keyword>
<comment type="subcellular location">
    <subcellularLocation>
        <location evidence="1">Membrane</location>
        <topology evidence="1">Multi-pass membrane protein</topology>
    </subcellularLocation>
</comment>
<dbReference type="Proteomes" id="UP000571084">
    <property type="component" value="Unassembled WGS sequence"/>
</dbReference>
<dbReference type="AlphaFoldDB" id="A0A840RYZ4"/>